<dbReference type="InterPro" id="IPR050282">
    <property type="entry name" value="Cycloisomerase_2"/>
</dbReference>
<protein>
    <recommendedName>
        <fullName evidence="4">6-phosphogluconolactonase</fullName>
    </recommendedName>
</protein>
<dbReference type="EMBL" id="BONR01000001">
    <property type="protein sequence ID" value="GIG53734.1"/>
    <property type="molecule type" value="Genomic_DNA"/>
</dbReference>
<dbReference type="InterPro" id="IPR015943">
    <property type="entry name" value="WD40/YVTN_repeat-like_dom_sf"/>
</dbReference>
<dbReference type="Proteomes" id="UP000652354">
    <property type="component" value="Unassembled WGS sequence"/>
</dbReference>
<gene>
    <name evidence="2" type="ORF">Dac01nite_04860</name>
</gene>
<dbReference type="InterPro" id="IPR019405">
    <property type="entry name" value="Lactonase_7-beta_prop"/>
</dbReference>
<evidence type="ECO:0000313" key="2">
    <source>
        <dbReference type="EMBL" id="GIG53734.1"/>
    </source>
</evidence>
<organism evidence="2 3">
    <name type="scientific">Demequina activiva</name>
    <dbReference type="NCBI Taxonomy" id="1582364"/>
    <lineage>
        <taxon>Bacteria</taxon>
        <taxon>Bacillati</taxon>
        <taxon>Actinomycetota</taxon>
        <taxon>Actinomycetes</taxon>
        <taxon>Micrococcales</taxon>
        <taxon>Demequinaceae</taxon>
        <taxon>Demequina</taxon>
    </lineage>
</organism>
<sequence length="369" mass="38807">MTDTLWWGTYPEDGLGAPTGTGEGLWRQTTADAHLALELPAPSFVVAHPSLPVLYAICETGDTAVQVIDISAVDAPTVAATVATGGDSGCHLLLAADARTLYASHYMSGELAVIRLGEDGLPLSDGPDQVFAHEGSGPREDRQEGPHAHFAGYAPGGRHVLVCDLGTDQLRRYAVGEHGLLEADGIAAALPAGSGPRHFAVRGDRIYVACELDHQLRTLRWDAASATAEVIDEQASTTAPLRSSDVAFESHVLLVDDGVQEQLLLVGVRGADVIAIFDLSPEGDPRYRTSFDAGSWPRHFAIAQDRLHVGAEKGHEVRTYALADVLALPAETEVGGIAQVPYASAALPSPACACPQPDHAPVMERSGLG</sequence>
<reference evidence="2" key="1">
    <citation type="submission" date="2021-01" db="EMBL/GenBank/DDBJ databases">
        <title>Whole genome shotgun sequence of Demequina activiva NBRC 110675.</title>
        <authorList>
            <person name="Komaki H."/>
            <person name="Tamura T."/>
        </authorList>
    </citation>
    <scope>NUCLEOTIDE SEQUENCE</scope>
    <source>
        <strain evidence="2">NBRC 110675</strain>
    </source>
</reference>
<keyword evidence="3" id="KW-1185">Reference proteome</keyword>
<dbReference type="Pfam" id="PF10282">
    <property type="entry name" value="Lactonase"/>
    <property type="match status" value="1"/>
</dbReference>
<dbReference type="InterPro" id="IPR011048">
    <property type="entry name" value="Haem_d1_sf"/>
</dbReference>
<comment type="similarity">
    <text evidence="1">Belongs to the cycloisomerase 2 family.</text>
</comment>
<evidence type="ECO:0000313" key="3">
    <source>
        <dbReference type="Proteomes" id="UP000652354"/>
    </source>
</evidence>
<evidence type="ECO:0000256" key="1">
    <source>
        <dbReference type="ARBA" id="ARBA00005564"/>
    </source>
</evidence>
<evidence type="ECO:0008006" key="4">
    <source>
        <dbReference type="Google" id="ProtNLM"/>
    </source>
</evidence>
<dbReference type="SUPFAM" id="SSF51004">
    <property type="entry name" value="C-terminal (heme d1) domain of cytochrome cd1-nitrite reductase"/>
    <property type="match status" value="1"/>
</dbReference>
<dbReference type="Gene3D" id="2.130.10.10">
    <property type="entry name" value="YVTN repeat-like/Quinoprotein amine dehydrogenase"/>
    <property type="match status" value="1"/>
</dbReference>
<proteinExistence type="inferred from homology"/>
<comment type="caution">
    <text evidence="2">The sequence shown here is derived from an EMBL/GenBank/DDBJ whole genome shotgun (WGS) entry which is preliminary data.</text>
</comment>
<dbReference type="PANTHER" id="PTHR30344">
    <property type="entry name" value="6-PHOSPHOGLUCONOLACTONASE-RELATED"/>
    <property type="match status" value="1"/>
</dbReference>
<name>A0A919Q0G9_9MICO</name>
<dbReference type="PANTHER" id="PTHR30344:SF1">
    <property type="entry name" value="6-PHOSPHOGLUCONOLACTONASE"/>
    <property type="match status" value="1"/>
</dbReference>
<accession>A0A919Q0G9</accession>
<dbReference type="RefSeq" id="WP_203653167.1">
    <property type="nucleotide sequence ID" value="NZ_BONR01000001.1"/>
</dbReference>
<dbReference type="GO" id="GO:0017057">
    <property type="term" value="F:6-phosphogluconolactonase activity"/>
    <property type="evidence" value="ECO:0007669"/>
    <property type="project" value="TreeGrafter"/>
</dbReference>
<dbReference type="AlphaFoldDB" id="A0A919Q0G9"/>